<keyword evidence="3" id="KW-1185">Reference proteome</keyword>
<dbReference type="Proteomes" id="UP000574067">
    <property type="component" value="Unassembled WGS sequence"/>
</dbReference>
<dbReference type="GO" id="GO:0016853">
    <property type="term" value="F:isomerase activity"/>
    <property type="evidence" value="ECO:0007669"/>
    <property type="project" value="UniProtKB-KW"/>
</dbReference>
<evidence type="ECO:0000313" key="3">
    <source>
        <dbReference type="Proteomes" id="UP000574067"/>
    </source>
</evidence>
<name>A0A848F953_9BURK</name>
<organism evidence="2 3">
    <name type="scientific">Azohydromonas caseinilytica</name>
    <dbReference type="NCBI Taxonomy" id="2728836"/>
    <lineage>
        <taxon>Bacteria</taxon>
        <taxon>Pseudomonadati</taxon>
        <taxon>Pseudomonadota</taxon>
        <taxon>Betaproteobacteria</taxon>
        <taxon>Burkholderiales</taxon>
        <taxon>Sphaerotilaceae</taxon>
        <taxon>Azohydromonas</taxon>
    </lineage>
</organism>
<evidence type="ECO:0000256" key="1">
    <source>
        <dbReference type="ARBA" id="ARBA00005254"/>
    </source>
</evidence>
<protein>
    <submittedName>
        <fullName evidence="2">Enoyl-CoA hydratase/isomerase family protein</fullName>
    </submittedName>
</protein>
<dbReference type="SUPFAM" id="SSF52096">
    <property type="entry name" value="ClpP/crotonase"/>
    <property type="match status" value="1"/>
</dbReference>
<proteinExistence type="inferred from homology"/>
<dbReference type="PANTHER" id="PTHR43802">
    <property type="entry name" value="ENOYL-COA HYDRATASE"/>
    <property type="match status" value="1"/>
</dbReference>
<dbReference type="PANTHER" id="PTHR43802:SF1">
    <property type="entry name" value="IP11341P-RELATED"/>
    <property type="match status" value="1"/>
</dbReference>
<dbReference type="InterPro" id="IPR014748">
    <property type="entry name" value="Enoyl-CoA_hydra_C"/>
</dbReference>
<dbReference type="CDD" id="cd06558">
    <property type="entry name" value="crotonase-like"/>
    <property type="match status" value="1"/>
</dbReference>
<dbReference type="Gene3D" id="3.90.226.10">
    <property type="entry name" value="2-enoyl-CoA Hydratase, Chain A, domain 1"/>
    <property type="match status" value="1"/>
</dbReference>
<evidence type="ECO:0000313" key="2">
    <source>
        <dbReference type="EMBL" id="NML16667.1"/>
    </source>
</evidence>
<comment type="similarity">
    <text evidence="1">Belongs to the enoyl-CoA hydratase/isomerase family.</text>
</comment>
<accession>A0A848F953</accession>
<reference evidence="2 3" key="1">
    <citation type="submission" date="2020-04" db="EMBL/GenBank/DDBJ databases">
        <title>Azohydromonas sp. isolated from soil.</title>
        <authorList>
            <person name="Dahal R.H."/>
        </authorList>
    </citation>
    <scope>NUCLEOTIDE SEQUENCE [LARGE SCALE GENOMIC DNA]</scope>
    <source>
        <strain evidence="2 3">G-1-1-14</strain>
    </source>
</reference>
<dbReference type="Gene3D" id="1.10.12.10">
    <property type="entry name" value="Lyase 2-enoyl-coa Hydratase, Chain A, domain 2"/>
    <property type="match status" value="1"/>
</dbReference>
<comment type="caution">
    <text evidence="2">The sequence shown here is derived from an EMBL/GenBank/DDBJ whole genome shotgun (WGS) entry which is preliminary data.</text>
</comment>
<sequence>MTSTSLLLVERFGPVARLTLNRPAQGNAMDAPLARTLLAAAIACDADASIRCVLLTGSGKLFCAGGDIGAFQQAGTALPALVMDITASLHAAVARLARMDKPLVTALNGAAAGAGLGLALMGDVVLAARSAHLTAAYTAIGLSPDAGASWWLPRLAGLRQAQDMILTNRRVRAEEARELGLVTRVVDDADLAQEAMAVATRLASYATQALGRSRRLLLQSFDTGLEAHLQAEAREIAAAATTPDGREGVRAFVERRAALFDTLSTAFTPGQA</sequence>
<dbReference type="RefSeq" id="WP_169161574.1">
    <property type="nucleotide sequence ID" value="NZ_JABBFW010000012.1"/>
</dbReference>
<keyword evidence="2" id="KW-0413">Isomerase</keyword>
<dbReference type="InterPro" id="IPR001753">
    <property type="entry name" value="Enoyl-CoA_hydra/iso"/>
</dbReference>
<dbReference type="AlphaFoldDB" id="A0A848F953"/>
<dbReference type="EMBL" id="JABBFW010000012">
    <property type="protein sequence ID" value="NML16667.1"/>
    <property type="molecule type" value="Genomic_DNA"/>
</dbReference>
<dbReference type="Pfam" id="PF00378">
    <property type="entry name" value="ECH_1"/>
    <property type="match status" value="1"/>
</dbReference>
<gene>
    <name evidence="2" type="ORF">HHL10_16920</name>
</gene>
<dbReference type="InterPro" id="IPR029045">
    <property type="entry name" value="ClpP/crotonase-like_dom_sf"/>
</dbReference>